<dbReference type="PANTHER" id="PTHR42794">
    <property type="entry name" value="HEMIN IMPORT ATP-BINDING PROTEIN HMUV"/>
    <property type="match status" value="1"/>
</dbReference>
<evidence type="ECO:0000313" key="6">
    <source>
        <dbReference type="EMBL" id="SVB61092.1"/>
    </source>
</evidence>
<dbReference type="PANTHER" id="PTHR42794:SF1">
    <property type="entry name" value="HEMIN IMPORT ATP-BINDING PROTEIN HMUV"/>
    <property type="match status" value="1"/>
</dbReference>
<proteinExistence type="predicted"/>
<dbReference type="GO" id="GO:0005524">
    <property type="term" value="F:ATP binding"/>
    <property type="evidence" value="ECO:0007669"/>
    <property type="project" value="UniProtKB-KW"/>
</dbReference>
<gene>
    <name evidence="6" type="ORF">METZ01_LOCUS213946</name>
</gene>
<dbReference type="PROSITE" id="PS00211">
    <property type="entry name" value="ABC_TRANSPORTER_1"/>
    <property type="match status" value="1"/>
</dbReference>
<dbReference type="GO" id="GO:0016887">
    <property type="term" value="F:ATP hydrolysis activity"/>
    <property type="evidence" value="ECO:0007669"/>
    <property type="project" value="InterPro"/>
</dbReference>
<dbReference type="PROSITE" id="PS50893">
    <property type="entry name" value="ABC_TRANSPORTER_2"/>
    <property type="match status" value="1"/>
</dbReference>
<keyword evidence="2" id="KW-0547">Nucleotide-binding</keyword>
<keyword evidence="1" id="KW-0813">Transport</keyword>
<organism evidence="6">
    <name type="scientific">marine metagenome</name>
    <dbReference type="NCBI Taxonomy" id="408172"/>
    <lineage>
        <taxon>unclassified sequences</taxon>
        <taxon>metagenomes</taxon>
        <taxon>ecological metagenomes</taxon>
    </lineage>
</organism>
<dbReference type="EMBL" id="UINC01049383">
    <property type="protein sequence ID" value="SVB61092.1"/>
    <property type="molecule type" value="Genomic_DNA"/>
</dbReference>
<evidence type="ECO:0000256" key="4">
    <source>
        <dbReference type="ARBA" id="ARBA00022967"/>
    </source>
</evidence>
<evidence type="ECO:0000256" key="2">
    <source>
        <dbReference type="ARBA" id="ARBA00022741"/>
    </source>
</evidence>
<dbReference type="CDD" id="cd03214">
    <property type="entry name" value="ABC_Iron-Siderophores_B12_Hemin"/>
    <property type="match status" value="1"/>
</dbReference>
<protein>
    <recommendedName>
        <fullName evidence="5">ABC transporter domain-containing protein</fullName>
    </recommendedName>
</protein>
<dbReference type="SMART" id="SM00382">
    <property type="entry name" value="AAA"/>
    <property type="match status" value="1"/>
</dbReference>
<evidence type="ECO:0000256" key="3">
    <source>
        <dbReference type="ARBA" id="ARBA00022840"/>
    </source>
</evidence>
<dbReference type="FunFam" id="3.40.50.300:FF:000134">
    <property type="entry name" value="Iron-enterobactin ABC transporter ATP-binding protein"/>
    <property type="match status" value="1"/>
</dbReference>
<dbReference type="SUPFAM" id="SSF52540">
    <property type="entry name" value="P-loop containing nucleoside triphosphate hydrolases"/>
    <property type="match status" value="1"/>
</dbReference>
<dbReference type="InterPro" id="IPR017871">
    <property type="entry name" value="ABC_transporter-like_CS"/>
</dbReference>
<name>A0A382FEM4_9ZZZZ</name>
<dbReference type="InterPro" id="IPR003439">
    <property type="entry name" value="ABC_transporter-like_ATP-bd"/>
</dbReference>
<dbReference type="Gene3D" id="3.40.50.300">
    <property type="entry name" value="P-loop containing nucleotide triphosphate hydrolases"/>
    <property type="match status" value="1"/>
</dbReference>
<dbReference type="InterPro" id="IPR003593">
    <property type="entry name" value="AAA+_ATPase"/>
</dbReference>
<accession>A0A382FEM4</accession>
<dbReference type="Pfam" id="PF00005">
    <property type="entry name" value="ABC_tran"/>
    <property type="match status" value="1"/>
</dbReference>
<keyword evidence="4" id="KW-1278">Translocase</keyword>
<dbReference type="InterPro" id="IPR027417">
    <property type="entry name" value="P-loop_NTPase"/>
</dbReference>
<keyword evidence="3" id="KW-0067">ATP-binding</keyword>
<feature type="non-terminal residue" evidence="6">
    <location>
        <position position="1"/>
    </location>
</feature>
<sequence>VAFDGFEVLRGVDLDVASGGWVTVVGPNGAGKSTLLRAAAGVVAAAGSISLGGRPVDGLTRRELARLVALVSQEPVVPTGMRVVDYVLLGRTAHLGFFEPEGKRDLTVVASALDALDARHLADRVVDTLSGGERQRIVVARALAQESPVLLLDEPTTALDMGHQQETLELVDRLRSERNLTVLATMHDLTLAGQYADRLVMLVAGQVVADGPAAEVLTAEAVAHHYGARVRVIDDATGPIVVPVPGADPG</sequence>
<feature type="domain" description="ABC transporter" evidence="5">
    <location>
        <begin position="1"/>
        <end position="229"/>
    </location>
</feature>
<evidence type="ECO:0000256" key="1">
    <source>
        <dbReference type="ARBA" id="ARBA00022448"/>
    </source>
</evidence>
<evidence type="ECO:0000259" key="5">
    <source>
        <dbReference type="PROSITE" id="PS50893"/>
    </source>
</evidence>
<reference evidence="6" key="1">
    <citation type="submission" date="2018-05" db="EMBL/GenBank/DDBJ databases">
        <authorList>
            <person name="Lanie J.A."/>
            <person name="Ng W.-L."/>
            <person name="Kazmierczak K.M."/>
            <person name="Andrzejewski T.M."/>
            <person name="Davidsen T.M."/>
            <person name="Wayne K.J."/>
            <person name="Tettelin H."/>
            <person name="Glass J.I."/>
            <person name="Rusch D."/>
            <person name="Podicherti R."/>
            <person name="Tsui H.-C.T."/>
            <person name="Winkler M.E."/>
        </authorList>
    </citation>
    <scope>NUCLEOTIDE SEQUENCE</scope>
</reference>
<dbReference type="AlphaFoldDB" id="A0A382FEM4"/>